<sequence length="350" mass="38945">MAIIKYHDVGIRAISACVPRKVMYNKDLTYLISEDEIEKVIKNVGISERRYADKGVCSSDLCQKAAEKMFEDNSIDKEEIDALIFVSQTSDYHQPATAPLLQHKLGLSTNTLCFDVNLACSGYVYGLSIAYAYASMQGVRKVLLLVGETMSKTVSQHDKVATPLFGDAGTATLVSRGDFPESVFSLHSDGEGNDIIKMPYGGYRNPSCQEGFQEISDTDGNIRTGEQFYMDGMDVFNFGMRVEPKDIKMLLKECGMGVDDIDLLIYHQANKFMTDFFSKRLKMSTEKTPYCLNKFGNTSSASIPLTIVSELKDKYPERKRVIVSGFGAGLSWATGLVDLTQCRISHLVEY</sequence>
<reference evidence="5 6" key="1">
    <citation type="submission" date="2011-02" db="EMBL/GenBank/DDBJ databases">
        <authorList>
            <person name="Weinstock G."/>
            <person name="Sodergren E."/>
            <person name="Clifton S."/>
            <person name="Fulton L."/>
            <person name="Fulton B."/>
            <person name="Courtney L."/>
            <person name="Fronick C."/>
            <person name="Harrison M."/>
            <person name="Strong C."/>
            <person name="Farmer C."/>
            <person name="Delahaunty K."/>
            <person name="Markovic C."/>
            <person name="Hall O."/>
            <person name="Minx P."/>
            <person name="Tomlinson C."/>
            <person name="Mitreva M."/>
            <person name="Hou S."/>
            <person name="Chen J."/>
            <person name="Wollam A."/>
            <person name="Pepin K.H."/>
            <person name="Johnson M."/>
            <person name="Bhonagiri V."/>
            <person name="Zhang X."/>
            <person name="Suruliraj S."/>
            <person name="Warren W."/>
            <person name="Chinwalla A."/>
            <person name="Mardis E.R."/>
            <person name="Wilson R.K."/>
        </authorList>
    </citation>
    <scope>NUCLEOTIDE SEQUENCE [LARGE SCALE GENOMIC DNA]</scope>
    <source>
        <strain evidence="5 6">YIT 12057</strain>
    </source>
</reference>
<dbReference type="InterPro" id="IPR013747">
    <property type="entry name" value="ACP_syn_III_C"/>
</dbReference>
<gene>
    <name evidence="5" type="ORF">HMPREF9446_01541</name>
</gene>
<protein>
    <submittedName>
        <fullName evidence="5">Beta-ketoacyl-acyl-carrier-protein synthase III</fullName>
    </submittedName>
</protein>
<dbReference type="RefSeq" id="WP_009124817.1">
    <property type="nucleotide sequence ID" value="NZ_GL882624.1"/>
</dbReference>
<dbReference type="GO" id="GO:0006633">
    <property type="term" value="P:fatty acid biosynthetic process"/>
    <property type="evidence" value="ECO:0007669"/>
    <property type="project" value="InterPro"/>
</dbReference>
<dbReference type="InterPro" id="IPR013751">
    <property type="entry name" value="ACP_syn_III_N"/>
</dbReference>
<feature type="domain" description="Beta-ketoacyl-[acyl-carrier-protein] synthase III N-terminal" evidence="4">
    <location>
        <begin position="114"/>
        <end position="189"/>
    </location>
</feature>
<name>F3PS37_9BACE</name>
<dbReference type="HOGENOM" id="CLU_039592_1_0_10"/>
<evidence type="ECO:0000313" key="5">
    <source>
        <dbReference type="EMBL" id="EGF57928.1"/>
    </source>
</evidence>
<dbReference type="GeneID" id="86049191"/>
<proteinExistence type="predicted"/>
<dbReference type="PANTHER" id="PTHR34069">
    <property type="entry name" value="3-OXOACYL-[ACYL-CARRIER-PROTEIN] SYNTHASE 3"/>
    <property type="match status" value="1"/>
</dbReference>
<keyword evidence="2" id="KW-0012">Acyltransferase</keyword>
<accession>F3PS37</accession>
<dbReference type="Gene3D" id="3.40.47.10">
    <property type="match status" value="1"/>
</dbReference>
<comment type="caution">
    <text evidence="5">The sequence shown here is derived from an EMBL/GenBank/DDBJ whole genome shotgun (WGS) entry which is preliminary data.</text>
</comment>
<dbReference type="PANTHER" id="PTHR34069:SF2">
    <property type="entry name" value="BETA-KETOACYL-[ACYL-CARRIER-PROTEIN] SYNTHASE III"/>
    <property type="match status" value="1"/>
</dbReference>
<feature type="domain" description="Beta-ketoacyl-[acyl-carrier-protein] synthase III C-terminal" evidence="3">
    <location>
        <begin position="251"/>
        <end position="337"/>
    </location>
</feature>
<dbReference type="Pfam" id="PF08545">
    <property type="entry name" value="ACP_syn_III"/>
    <property type="match status" value="1"/>
</dbReference>
<keyword evidence="6" id="KW-1185">Reference proteome</keyword>
<dbReference type="AlphaFoldDB" id="F3PS37"/>
<evidence type="ECO:0000256" key="2">
    <source>
        <dbReference type="ARBA" id="ARBA00023315"/>
    </source>
</evidence>
<dbReference type="Proteomes" id="UP000003416">
    <property type="component" value="Unassembled WGS sequence"/>
</dbReference>
<dbReference type="EMBL" id="AFBN01000027">
    <property type="protein sequence ID" value="EGF57928.1"/>
    <property type="molecule type" value="Genomic_DNA"/>
</dbReference>
<keyword evidence="1" id="KW-0808">Transferase</keyword>
<dbReference type="STRING" id="763034.HMPREF9446_01541"/>
<dbReference type="CDD" id="cd00830">
    <property type="entry name" value="KAS_III"/>
    <property type="match status" value="1"/>
</dbReference>
<evidence type="ECO:0000313" key="6">
    <source>
        <dbReference type="Proteomes" id="UP000003416"/>
    </source>
</evidence>
<dbReference type="eggNOG" id="COG0332">
    <property type="taxonomic scope" value="Bacteria"/>
</dbReference>
<organism evidence="5 6">
    <name type="scientific">Bacteroides fluxus YIT 12057</name>
    <dbReference type="NCBI Taxonomy" id="763034"/>
    <lineage>
        <taxon>Bacteria</taxon>
        <taxon>Pseudomonadati</taxon>
        <taxon>Bacteroidota</taxon>
        <taxon>Bacteroidia</taxon>
        <taxon>Bacteroidales</taxon>
        <taxon>Bacteroidaceae</taxon>
        <taxon>Bacteroides</taxon>
    </lineage>
</organism>
<evidence type="ECO:0000259" key="3">
    <source>
        <dbReference type="Pfam" id="PF08541"/>
    </source>
</evidence>
<dbReference type="SUPFAM" id="SSF53901">
    <property type="entry name" value="Thiolase-like"/>
    <property type="match status" value="1"/>
</dbReference>
<evidence type="ECO:0000256" key="1">
    <source>
        <dbReference type="ARBA" id="ARBA00022679"/>
    </source>
</evidence>
<dbReference type="GO" id="GO:0044550">
    <property type="term" value="P:secondary metabolite biosynthetic process"/>
    <property type="evidence" value="ECO:0007669"/>
    <property type="project" value="TreeGrafter"/>
</dbReference>
<evidence type="ECO:0000259" key="4">
    <source>
        <dbReference type="Pfam" id="PF08545"/>
    </source>
</evidence>
<dbReference type="GO" id="GO:0004315">
    <property type="term" value="F:3-oxoacyl-[acyl-carrier-protein] synthase activity"/>
    <property type="evidence" value="ECO:0007669"/>
    <property type="project" value="InterPro"/>
</dbReference>
<dbReference type="Pfam" id="PF08541">
    <property type="entry name" value="ACP_syn_III_C"/>
    <property type="match status" value="1"/>
</dbReference>
<dbReference type="InterPro" id="IPR016039">
    <property type="entry name" value="Thiolase-like"/>
</dbReference>